<dbReference type="SMART" id="SM00368">
    <property type="entry name" value="LRR_RI"/>
    <property type="match status" value="9"/>
</dbReference>
<organism evidence="3 4">
    <name type="scientific">Giardia intestinalis (strain P15)</name>
    <name type="common">Giardia lamblia</name>
    <dbReference type="NCBI Taxonomy" id="658858"/>
    <lineage>
        <taxon>Eukaryota</taxon>
        <taxon>Metamonada</taxon>
        <taxon>Diplomonadida</taxon>
        <taxon>Hexamitidae</taxon>
        <taxon>Giardiinae</taxon>
        <taxon>Giardia</taxon>
    </lineage>
</organism>
<dbReference type="PANTHER" id="PTHR24114">
    <property type="entry name" value="LEUCINE RICH REPEAT FAMILY PROTEIN"/>
    <property type="match status" value="1"/>
</dbReference>
<sequence>MEPIWSTQDFIRDVYLSICRDNEELPSREGLDWITKVFRSSKGSGMSIRSIRIGPAGAITLMKRLESDRITYIDAYDNMLKDTGFMALLKFSERHSTFKRLCVGCNNIGTEGCMALAEILQGGTGLEAIELGKPTGYIFASPHRQGFSSSGTLHNNYVDSSSAARIAKALMYNNTLKYLGLNGNFIGLAGIDGPAGSNTARRRFGAASLDIDGPTSIGAMLAVNTTLTALDLSANRLGNAGVTAVLRGLGRNGSLLRLDLSRNHMTFITAPMIACIIANPRCVLQELYLSGNPLGLDGAMSIAHGLSCSRSLTTLALENCALGDDGVSIICAVLSNPLIDISLDKDHFNAFLKRVIHDEQKPEEQDVHLAEYDHMQDFFDKIIESKRNAPNKLVIIRDAFGKIVTKVPIPSKDKGQPIKQPQEFIHFAGTSNTGDIIDSMADRTMELLVRDSETPMANESHTVDDDSHFVNISENSINETTKQLPLYHEEYNPEEGHEINENTQNLDDLYLQMEQLVVNMGIDSTYIPYIDLQNLKYSNITSLNLSSNGIREQGIAYFCKLASARPQFRHINLSYNKLDNHGATLLASALLCDQLDMNEVISYYTDFECARLDRPKPRLLDPERVNKGLRSLDLATCHISDTGFIALAFACLNLPNLVCLNLRDNFIGSKGGDIGIAMLVENKTLTTVIMRGNQVSHASALKLLDILKRNRRSVTMSVPSKLKQQIAEHKVETRQLNVLQEELDFMTQTVAEADSHRRSIQALTEEMVDAFIRQKASLEQKIRQTEDASHIAVESAEAQTERIPLITAQIQQQIANAQANLADEVLTVSKADEEYQNIMKQMTEAELTHQAEIDDLEVKAGELQQRIKQVEEINKKAEKLVELLRNSYNHIINRAYQSRHLNRTTGAMNPDIMAQVIERMAPVAAGTYTIARPIGYDVTESLLTPPETPPRPTKSTRGKKGKKGAKGKKGRPSTGTKSTTASRPSTTRKLTTPPQTAMPSKRKSQQ</sequence>
<feature type="compositionally biased region" description="Basic residues" evidence="2">
    <location>
        <begin position="954"/>
        <end position="971"/>
    </location>
</feature>
<dbReference type="OMA" id="IANPRCV"/>
<dbReference type="InterPro" id="IPR032675">
    <property type="entry name" value="LRR_dom_sf"/>
</dbReference>
<protein>
    <submittedName>
        <fullName evidence="3">NOD3 protein, putative</fullName>
    </submittedName>
</protein>
<dbReference type="PANTHER" id="PTHR24114:SF2">
    <property type="entry name" value="F-BOX DOMAIN-CONTAINING PROTEIN-RELATED"/>
    <property type="match status" value="1"/>
</dbReference>
<evidence type="ECO:0000313" key="3">
    <source>
        <dbReference type="EMBL" id="EFO63513.1"/>
    </source>
</evidence>
<name>E1F219_GIAIA</name>
<feature type="region of interest" description="Disordered" evidence="2">
    <location>
        <begin position="940"/>
        <end position="1006"/>
    </location>
</feature>
<dbReference type="Pfam" id="PF13516">
    <property type="entry name" value="LRR_6"/>
    <property type="match status" value="6"/>
</dbReference>
<dbReference type="SUPFAM" id="SSF52047">
    <property type="entry name" value="RNI-like"/>
    <property type="match status" value="2"/>
</dbReference>
<evidence type="ECO:0000313" key="4">
    <source>
        <dbReference type="Proteomes" id="UP000008974"/>
    </source>
</evidence>
<accession>E1F219</accession>
<evidence type="ECO:0000256" key="1">
    <source>
        <dbReference type="SAM" id="Coils"/>
    </source>
</evidence>
<evidence type="ECO:0000256" key="2">
    <source>
        <dbReference type="SAM" id="MobiDB-lite"/>
    </source>
</evidence>
<feature type="coiled-coil region" evidence="1">
    <location>
        <begin position="828"/>
        <end position="887"/>
    </location>
</feature>
<gene>
    <name evidence="3" type="ORF">GLP15_573</name>
</gene>
<dbReference type="OrthoDB" id="333024at2759"/>
<feature type="coiled-coil region" evidence="1">
    <location>
        <begin position="722"/>
        <end position="788"/>
    </location>
</feature>
<keyword evidence="1" id="KW-0175">Coiled coil</keyword>
<dbReference type="InterPro" id="IPR052394">
    <property type="entry name" value="LRR-containing"/>
</dbReference>
<dbReference type="STRING" id="658858.E1F219"/>
<dbReference type="InterPro" id="IPR001611">
    <property type="entry name" value="Leu-rich_rpt"/>
</dbReference>
<proteinExistence type="predicted"/>
<dbReference type="EMBL" id="ACVC01000129">
    <property type="protein sequence ID" value="EFO63513.1"/>
    <property type="molecule type" value="Genomic_DNA"/>
</dbReference>
<reference evidence="3 4" key="1">
    <citation type="journal article" date="2010" name="BMC Genomics">
        <title>Genome analysis and comparative genomics of a Giardia intestinalis assemblage E isolate.</title>
        <authorList>
            <person name="Jerlstrom-Hultqvist J."/>
            <person name="Franzen O."/>
            <person name="Ankarklev J."/>
            <person name="Xu F."/>
            <person name="Nohynkova E."/>
            <person name="Andersson J.O."/>
            <person name="Svard S.G."/>
            <person name="Andersson B."/>
        </authorList>
    </citation>
    <scope>NUCLEOTIDE SEQUENCE [LARGE SCALE GENOMIC DNA]</scope>
    <source>
        <strain evidence="3 4">P15</strain>
    </source>
</reference>
<dbReference type="Proteomes" id="UP000008974">
    <property type="component" value="Unassembled WGS sequence"/>
</dbReference>
<dbReference type="VEuPathDB" id="GiardiaDB:GLP15_573"/>
<dbReference type="Gene3D" id="3.80.10.10">
    <property type="entry name" value="Ribonuclease Inhibitor"/>
    <property type="match status" value="4"/>
</dbReference>
<feature type="compositionally biased region" description="Polar residues" evidence="2">
    <location>
        <begin position="973"/>
        <end position="998"/>
    </location>
</feature>
<comment type="caution">
    <text evidence="3">The sequence shown here is derived from an EMBL/GenBank/DDBJ whole genome shotgun (WGS) entry which is preliminary data.</text>
</comment>
<dbReference type="AlphaFoldDB" id="E1F219"/>